<feature type="region of interest" description="Disordered" evidence="1">
    <location>
        <begin position="26"/>
        <end position="46"/>
    </location>
</feature>
<evidence type="ECO:0000256" key="1">
    <source>
        <dbReference type="SAM" id="MobiDB-lite"/>
    </source>
</evidence>
<proteinExistence type="predicted"/>
<protein>
    <submittedName>
        <fullName evidence="2">Uncharacterized protein</fullName>
    </submittedName>
</protein>
<accession>A0A929RWK4</accession>
<organism evidence="2 3">
    <name type="scientific">Alloprevotella tannerae</name>
    <dbReference type="NCBI Taxonomy" id="76122"/>
    <lineage>
        <taxon>Bacteria</taxon>
        <taxon>Pseudomonadati</taxon>
        <taxon>Bacteroidota</taxon>
        <taxon>Bacteroidia</taxon>
        <taxon>Bacteroidales</taxon>
        <taxon>Prevotellaceae</taxon>
        <taxon>Alloprevotella</taxon>
    </lineage>
</organism>
<evidence type="ECO:0000313" key="3">
    <source>
        <dbReference type="Proteomes" id="UP000704068"/>
    </source>
</evidence>
<comment type="caution">
    <text evidence="2">The sequence shown here is derived from an EMBL/GenBank/DDBJ whole genome shotgun (WGS) entry which is preliminary data.</text>
</comment>
<dbReference type="RefSeq" id="WP_303762307.1">
    <property type="nucleotide sequence ID" value="NZ_JABZGR010000001.1"/>
</dbReference>
<dbReference type="AlphaFoldDB" id="A0A929RWK4"/>
<reference evidence="2" key="1">
    <citation type="submission" date="2020-04" db="EMBL/GenBank/DDBJ databases">
        <title>Deep metagenomics examines the oral microbiome during advanced dental caries in children, revealing novel taxa and co-occurrences with host molecules.</title>
        <authorList>
            <person name="Baker J.L."/>
            <person name="Morton J.T."/>
            <person name="Dinis M."/>
            <person name="Alvarez R."/>
            <person name="Tran N.C."/>
            <person name="Knight R."/>
            <person name="Edlund A."/>
        </authorList>
    </citation>
    <scope>NUCLEOTIDE SEQUENCE</scope>
    <source>
        <strain evidence="2">JCVI_34_bin.1</strain>
    </source>
</reference>
<gene>
    <name evidence="2" type="ORF">HXK21_00030</name>
</gene>
<dbReference type="EMBL" id="JABZGR010000001">
    <property type="protein sequence ID" value="MBF0969419.1"/>
    <property type="molecule type" value="Genomic_DNA"/>
</dbReference>
<name>A0A929RWK4_9BACT</name>
<sequence>MKKSKIGSLSRLDVIFFDSADPFSDKQPAIKRHKSSAGSRRNFGRGSLALLPLF</sequence>
<evidence type="ECO:0000313" key="2">
    <source>
        <dbReference type="EMBL" id="MBF0969419.1"/>
    </source>
</evidence>
<dbReference type="Proteomes" id="UP000704068">
    <property type="component" value="Unassembled WGS sequence"/>
</dbReference>